<dbReference type="SUPFAM" id="SSF53850">
    <property type="entry name" value="Periplasmic binding protein-like II"/>
    <property type="match status" value="1"/>
</dbReference>
<dbReference type="GO" id="GO:0043190">
    <property type="term" value="C:ATP-binding cassette (ABC) transporter complex"/>
    <property type="evidence" value="ECO:0007669"/>
    <property type="project" value="InterPro"/>
</dbReference>
<evidence type="ECO:0000256" key="3">
    <source>
        <dbReference type="ARBA" id="ARBA00022592"/>
    </source>
</evidence>
<protein>
    <recommendedName>
        <fullName evidence="4">Phosphate-binding protein</fullName>
    </recommendedName>
</protein>
<feature type="domain" description="PBP" evidence="6">
    <location>
        <begin position="22"/>
        <end position="314"/>
    </location>
</feature>
<evidence type="ECO:0000313" key="7">
    <source>
        <dbReference type="EMBL" id="GEM88628.1"/>
    </source>
</evidence>
<dbReference type="PANTHER" id="PTHR42996">
    <property type="entry name" value="PHOSPHATE-BINDING PROTEIN PSTS"/>
    <property type="match status" value="1"/>
</dbReference>
<keyword evidence="3 4" id="KW-0592">Phosphate transport</keyword>
<evidence type="ECO:0000313" key="8">
    <source>
        <dbReference type="Proteomes" id="UP000321827"/>
    </source>
</evidence>
<evidence type="ECO:0000256" key="2">
    <source>
        <dbReference type="ARBA" id="ARBA00022448"/>
    </source>
</evidence>
<name>A0A511RG73_9DEIN</name>
<gene>
    <name evidence="7" type="ORF">ODE01S_00620</name>
</gene>
<dbReference type="GO" id="GO:0035435">
    <property type="term" value="P:phosphate ion transmembrane transport"/>
    <property type="evidence" value="ECO:0007669"/>
    <property type="project" value="InterPro"/>
</dbReference>
<dbReference type="CDD" id="cd13565">
    <property type="entry name" value="PBP2_PstS"/>
    <property type="match status" value="1"/>
</dbReference>
<reference evidence="7 8" key="1">
    <citation type="submission" date="2019-07" db="EMBL/GenBank/DDBJ databases">
        <title>Whole genome shotgun sequence of Oceanithermus desulfurans NBRC 100063.</title>
        <authorList>
            <person name="Hosoyama A."/>
            <person name="Uohara A."/>
            <person name="Ohji S."/>
            <person name="Ichikawa N."/>
        </authorList>
    </citation>
    <scope>NUCLEOTIDE SEQUENCE [LARGE SCALE GENOMIC DNA]</scope>
    <source>
        <strain evidence="7 8">NBRC 100063</strain>
    </source>
</reference>
<dbReference type="PANTHER" id="PTHR42996:SF1">
    <property type="entry name" value="PHOSPHATE-BINDING PROTEIN PSTS"/>
    <property type="match status" value="1"/>
</dbReference>
<keyword evidence="5" id="KW-0732">Signal</keyword>
<dbReference type="AlphaFoldDB" id="A0A511RG73"/>
<dbReference type="InterPro" id="IPR005673">
    <property type="entry name" value="ABC_phos-bd_PstS"/>
</dbReference>
<keyword evidence="2 4" id="KW-0813">Transport</keyword>
<dbReference type="Pfam" id="PF12849">
    <property type="entry name" value="PBP_like_2"/>
    <property type="match status" value="1"/>
</dbReference>
<evidence type="ECO:0000256" key="5">
    <source>
        <dbReference type="SAM" id="SignalP"/>
    </source>
</evidence>
<dbReference type="Proteomes" id="UP000321827">
    <property type="component" value="Unassembled WGS sequence"/>
</dbReference>
<dbReference type="NCBIfam" id="TIGR00975">
    <property type="entry name" value="3a0107s03"/>
    <property type="match status" value="1"/>
</dbReference>
<dbReference type="Gene3D" id="3.40.190.10">
    <property type="entry name" value="Periplasmic binding protein-like II"/>
    <property type="match status" value="2"/>
</dbReference>
<evidence type="ECO:0000256" key="1">
    <source>
        <dbReference type="ARBA" id="ARBA00008725"/>
    </source>
</evidence>
<organism evidence="7 8">
    <name type="scientific">Oceanithermus desulfurans NBRC 100063</name>
    <dbReference type="NCBI Taxonomy" id="1227550"/>
    <lineage>
        <taxon>Bacteria</taxon>
        <taxon>Thermotogati</taxon>
        <taxon>Deinococcota</taxon>
        <taxon>Deinococci</taxon>
        <taxon>Thermales</taxon>
        <taxon>Thermaceae</taxon>
        <taxon>Oceanithermus</taxon>
    </lineage>
</organism>
<comment type="caution">
    <text evidence="7">The sequence shown here is derived from an EMBL/GenBank/DDBJ whole genome shotgun (WGS) entry which is preliminary data.</text>
</comment>
<feature type="signal peptide" evidence="5">
    <location>
        <begin position="1"/>
        <end position="20"/>
    </location>
</feature>
<evidence type="ECO:0000259" key="6">
    <source>
        <dbReference type="Pfam" id="PF12849"/>
    </source>
</evidence>
<accession>A0A511RG73</accession>
<dbReference type="InterPro" id="IPR050962">
    <property type="entry name" value="Phosphate-bind_PstS"/>
</dbReference>
<dbReference type="PIRSF" id="PIRSF002756">
    <property type="entry name" value="PstS"/>
    <property type="match status" value="1"/>
</dbReference>
<comment type="similarity">
    <text evidence="1 4">Belongs to the PstS family.</text>
</comment>
<dbReference type="EMBL" id="BJXN01000001">
    <property type="protein sequence ID" value="GEM88628.1"/>
    <property type="molecule type" value="Genomic_DNA"/>
</dbReference>
<dbReference type="GO" id="GO:0042301">
    <property type="term" value="F:phosphate ion binding"/>
    <property type="evidence" value="ECO:0007669"/>
    <property type="project" value="InterPro"/>
</dbReference>
<evidence type="ECO:0000256" key="4">
    <source>
        <dbReference type="PIRNR" id="PIRNR002756"/>
    </source>
</evidence>
<sequence>MLMKKLALTVLALTLGPALAQGVTLNGAGATFPFPLYAKYFSVYHKLTGVRVNYQSIGSGGGVRQLFSGTVHFGASDAPLSDAKLAEFEQKFGTPVIHVPTALGAVVPTYYLPGVTRPLNFSGPVLADIFLGKIRKWNDPALAKLNPGVKLPPLPITVVRRSDGSGTTYIWTEYLAKVSPEWKAKVGVGKSVAWPTGLGGKGNEGVAGLVRQTPGAIGYNELVYAVQNKIAYGAVQNRAGKFVLADLASVRAAGELADFPADTRVSITDTPAPDGYPIASFTWILVYRDLDKDRAVKSAAEAKALAALLDWIVHDGQRYNEALHYAALPEVAVRATEANLKTLRYRGEPVAAK</sequence>
<feature type="chain" id="PRO_5022187756" description="Phosphate-binding protein" evidence="5">
    <location>
        <begin position="21"/>
        <end position="353"/>
    </location>
</feature>
<proteinExistence type="inferred from homology"/>
<dbReference type="InterPro" id="IPR024370">
    <property type="entry name" value="PBP_domain"/>
</dbReference>